<evidence type="ECO:0000313" key="2">
    <source>
        <dbReference type="EMBL" id="PTQ66726.1"/>
    </source>
</evidence>
<dbReference type="EMBL" id="QAOI01000046">
    <property type="protein sequence ID" value="PTQ66726.1"/>
    <property type="molecule type" value="Genomic_DNA"/>
</dbReference>
<name>A0A2T5H564_9PROT</name>
<proteinExistence type="predicted"/>
<evidence type="ECO:0008006" key="4">
    <source>
        <dbReference type="Google" id="ProtNLM"/>
    </source>
</evidence>
<evidence type="ECO:0000256" key="1">
    <source>
        <dbReference type="SAM" id="SignalP"/>
    </source>
</evidence>
<evidence type="ECO:0000313" key="3">
    <source>
        <dbReference type="Proteomes" id="UP000244128"/>
    </source>
</evidence>
<dbReference type="RefSeq" id="WP_107804484.1">
    <property type="nucleotide sequence ID" value="NZ_QAOI01000046.1"/>
</dbReference>
<organism evidence="2 3">
    <name type="scientific">Nitrosomonas oligotropha</name>
    <dbReference type="NCBI Taxonomy" id="42354"/>
    <lineage>
        <taxon>Bacteria</taxon>
        <taxon>Pseudomonadati</taxon>
        <taxon>Pseudomonadota</taxon>
        <taxon>Betaproteobacteria</taxon>
        <taxon>Nitrosomonadales</taxon>
        <taxon>Nitrosomonadaceae</taxon>
        <taxon>Nitrosomonas</taxon>
    </lineage>
</organism>
<dbReference type="Proteomes" id="UP000244128">
    <property type="component" value="Unassembled WGS sequence"/>
</dbReference>
<protein>
    <recommendedName>
        <fullName evidence="4">Lipoprotein</fullName>
    </recommendedName>
</protein>
<accession>A0A2T5H564</accession>
<feature type="signal peptide" evidence="1">
    <location>
        <begin position="1"/>
        <end position="25"/>
    </location>
</feature>
<keyword evidence="1" id="KW-0732">Signal</keyword>
<reference evidence="2 3" key="1">
    <citation type="submission" date="2018-04" db="EMBL/GenBank/DDBJ databases">
        <title>Active sludge and wastewater microbial communities from Klosterneuburg, Austria.</title>
        <authorList>
            <person name="Wagner M."/>
        </authorList>
    </citation>
    <scope>NUCLEOTIDE SEQUENCE [LARGE SCALE GENOMIC DNA]</scope>
    <source>
        <strain evidence="2 3">Nm49</strain>
    </source>
</reference>
<gene>
    <name evidence="2" type="ORF">C8R26_1467</name>
</gene>
<dbReference type="PROSITE" id="PS51257">
    <property type="entry name" value="PROKAR_LIPOPROTEIN"/>
    <property type="match status" value="1"/>
</dbReference>
<comment type="caution">
    <text evidence="2">The sequence shown here is derived from an EMBL/GenBank/DDBJ whole genome shotgun (WGS) entry which is preliminary data.</text>
</comment>
<dbReference type="AlphaFoldDB" id="A0A2T5H564"/>
<feature type="chain" id="PRO_5015505841" description="Lipoprotein" evidence="1">
    <location>
        <begin position="26"/>
        <end position="135"/>
    </location>
</feature>
<sequence>MHKTRKSLLSLTALSVAILLSGCQAVEFHNARFGDMTAPSKNSLPPGIAKQLEQIGGDDVGFVALHDVKTGNVRLLLREDEGYKIITGREKDEILSKTKTEEKKSIIIVETFRVNPKCQLMTVDGSSILMCNHIK</sequence>